<organism evidence="2 3">
    <name type="scientific">Candidatus Caccopulliclostridium gallistercoris</name>
    <dbReference type="NCBI Taxonomy" id="2840719"/>
    <lineage>
        <taxon>Bacteria</taxon>
        <taxon>Bacillati</taxon>
        <taxon>Bacillota</taxon>
        <taxon>Clostridia</taxon>
        <taxon>Candidatus Caccopulliclostridium</taxon>
    </lineage>
</organism>
<dbReference type="Pfam" id="PF05239">
    <property type="entry name" value="PRC"/>
    <property type="match status" value="1"/>
</dbReference>
<reference evidence="2" key="1">
    <citation type="submission" date="2020-10" db="EMBL/GenBank/DDBJ databases">
        <authorList>
            <person name="Gilroy R."/>
        </authorList>
    </citation>
    <scope>NUCLEOTIDE SEQUENCE</scope>
    <source>
        <strain evidence="2">CHK186-9395</strain>
    </source>
</reference>
<comment type="caution">
    <text evidence="2">The sequence shown here is derived from an EMBL/GenBank/DDBJ whole genome shotgun (WGS) entry which is preliminary data.</text>
</comment>
<sequence length="235" mass="26129">MSKISEIISKQVVSLYEAKIVGTVVNVTFDEKLSKLKSFIVIDENSDEEYELSFKDVYAEKDSFVIKNQTKLKGVYFEAFSNNPINKICLSVEGEVLGKVTEIEVSGEDVTAIILNDESRVAPAEVLACESVLIINRGENKVKRAGFAPRAKKVSPDNIVVKIQEEESAFEEKIAPKPVQLVPPRFVAKTLLGQISLKTIKGLNNEIIVKKGEQITNKVLERAKLHNVLNQLISQ</sequence>
<dbReference type="Proteomes" id="UP000886861">
    <property type="component" value="Unassembled WGS sequence"/>
</dbReference>
<feature type="domain" description="PRC-barrel" evidence="1">
    <location>
        <begin position="3"/>
        <end position="69"/>
    </location>
</feature>
<dbReference type="InterPro" id="IPR027275">
    <property type="entry name" value="PRC-brl_dom"/>
</dbReference>
<dbReference type="AlphaFoldDB" id="A0A9D1NDA3"/>
<proteinExistence type="predicted"/>
<evidence type="ECO:0000313" key="3">
    <source>
        <dbReference type="Proteomes" id="UP000886861"/>
    </source>
</evidence>
<evidence type="ECO:0000259" key="1">
    <source>
        <dbReference type="Pfam" id="PF05239"/>
    </source>
</evidence>
<dbReference type="SUPFAM" id="SSF50346">
    <property type="entry name" value="PRC-barrel domain"/>
    <property type="match status" value="1"/>
</dbReference>
<dbReference type="InterPro" id="IPR011033">
    <property type="entry name" value="PRC_barrel-like_sf"/>
</dbReference>
<reference evidence="2" key="2">
    <citation type="journal article" date="2021" name="PeerJ">
        <title>Extensive microbial diversity within the chicken gut microbiome revealed by metagenomics and culture.</title>
        <authorList>
            <person name="Gilroy R."/>
            <person name="Ravi A."/>
            <person name="Getino M."/>
            <person name="Pursley I."/>
            <person name="Horton D.L."/>
            <person name="Alikhan N.F."/>
            <person name="Baker D."/>
            <person name="Gharbi K."/>
            <person name="Hall N."/>
            <person name="Watson M."/>
            <person name="Adriaenssens E.M."/>
            <person name="Foster-Nyarko E."/>
            <person name="Jarju S."/>
            <person name="Secka A."/>
            <person name="Antonio M."/>
            <person name="Oren A."/>
            <person name="Chaudhuri R.R."/>
            <person name="La Ragione R."/>
            <person name="Hildebrand F."/>
            <person name="Pallen M.J."/>
        </authorList>
    </citation>
    <scope>NUCLEOTIDE SEQUENCE</scope>
    <source>
        <strain evidence="2">CHK186-9395</strain>
    </source>
</reference>
<dbReference type="Gene3D" id="2.30.30.240">
    <property type="entry name" value="PRC-barrel domain"/>
    <property type="match status" value="1"/>
</dbReference>
<accession>A0A9D1NDA3</accession>
<name>A0A9D1NDA3_9FIRM</name>
<evidence type="ECO:0000313" key="2">
    <source>
        <dbReference type="EMBL" id="HIV00989.1"/>
    </source>
</evidence>
<dbReference type="EMBL" id="DVOJ01000001">
    <property type="protein sequence ID" value="HIV00989.1"/>
    <property type="molecule type" value="Genomic_DNA"/>
</dbReference>
<gene>
    <name evidence="2" type="ORF">IAA62_00280</name>
</gene>
<protein>
    <submittedName>
        <fullName evidence="2">PRC-barrel domain-containing protein</fullName>
    </submittedName>
</protein>